<gene>
    <name evidence="6" type="ORF">Strain138_002834</name>
    <name evidence="7" type="ORF">Strain318_002834</name>
</gene>
<accession>A0AA49K304</accession>
<evidence type="ECO:0000256" key="2">
    <source>
        <dbReference type="ARBA" id="ARBA00022723"/>
    </source>
</evidence>
<dbReference type="EMBL" id="CP130612">
    <property type="protein sequence ID" value="WKW13511.1"/>
    <property type="molecule type" value="Genomic_DNA"/>
</dbReference>
<dbReference type="Proteomes" id="UP001229955">
    <property type="component" value="Chromosome"/>
</dbReference>
<evidence type="ECO:0000313" key="7">
    <source>
        <dbReference type="EMBL" id="WKW16418.1"/>
    </source>
</evidence>
<dbReference type="PANTHER" id="PTHR43808:SF17">
    <property type="entry name" value="PEPTIDASE M20"/>
    <property type="match status" value="1"/>
</dbReference>
<comment type="cofactor">
    <cofactor evidence="1">
        <name>Zn(2+)</name>
        <dbReference type="ChEBI" id="CHEBI:29105"/>
    </cofactor>
</comment>
<dbReference type="PANTHER" id="PTHR43808">
    <property type="entry name" value="ACETYLORNITHINE DEACETYLASE"/>
    <property type="match status" value="1"/>
</dbReference>
<proteinExistence type="predicted"/>
<dbReference type="SUPFAM" id="SSF53187">
    <property type="entry name" value="Zn-dependent exopeptidases"/>
    <property type="match status" value="1"/>
</dbReference>
<dbReference type="AlphaFoldDB" id="A0AA49K304"/>
<keyword evidence="4" id="KW-0862">Zinc</keyword>
<keyword evidence="8" id="KW-1185">Reference proteome</keyword>
<dbReference type="InterPro" id="IPR011650">
    <property type="entry name" value="Peptidase_M20_dimer"/>
</dbReference>
<dbReference type="KEGG" id="pspc:Strain318_002834"/>
<evidence type="ECO:0000256" key="4">
    <source>
        <dbReference type="ARBA" id="ARBA00022833"/>
    </source>
</evidence>
<dbReference type="PROSITE" id="PS00758">
    <property type="entry name" value="ARGE_DAPE_CPG2_1"/>
    <property type="match status" value="1"/>
</dbReference>
<dbReference type="InterPro" id="IPR050072">
    <property type="entry name" value="Peptidase_M20A"/>
</dbReference>
<dbReference type="RefSeq" id="WP_367886363.1">
    <property type="nucleotide sequence ID" value="NZ_CP130612.1"/>
</dbReference>
<organism evidence="7 8">
    <name type="scientific">Pseudogemmatithrix spongiicola</name>
    <dbReference type="NCBI Taxonomy" id="3062599"/>
    <lineage>
        <taxon>Bacteria</taxon>
        <taxon>Pseudomonadati</taxon>
        <taxon>Gemmatimonadota</taxon>
        <taxon>Gemmatimonadia</taxon>
        <taxon>Gemmatimonadales</taxon>
        <taxon>Gemmatimonadaceae</taxon>
        <taxon>Pseudogemmatithrix</taxon>
    </lineage>
</organism>
<evidence type="ECO:0000259" key="5">
    <source>
        <dbReference type="Pfam" id="PF07687"/>
    </source>
</evidence>
<dbReference type="Gene3D" id="3.30.70.360">
    <property type="match status" value="1"/>
</dbReference>
<dbReference type="Pfam" id="PF07687">
    <property type="entry name" value="M20_dimer"/>
    <property type="match status" value="1"/>
</dbReference>
<dbReference type="Gene3D" id="3.40.630.10">
    <property type="entry name" value="Zn peptidases"/>
    <property type="match status" value="1"/>
</dbReference>
<dbReference type="GO" id="GO:0046872">
    <property type="term" value="F:metal ion binding"/>
    <property type="evidence" value="ECO:0007669"/>
    <property type="project" value="UniProtKB-KW"/>
</dbReference>
<dbReference type="GO" id="GO:0016787">
    <property type="term" value="F:hydrolase activity"/>
    <property type="evidence" value="ECO:0007669"/>
    <property type="project" value="UniProtKB-KW"/>
</dbReference>
<dbReference type="InterPro" id="IPR036264">
    <property type="entry name" value="Bact_exopeptidase_dim_dom"/>
</dbReference>
<dbReference type="InterPro" id="IPR002933">
    <property type="entry name" value="Peptidase_M20"/>
</dbReference>
<dbReference type="Pfam" id="PF01546">
    <property type="entry name" value="Peptidase_M20"/>
    <property type="match status" value="1"/>
</dbReference>
<reference evidence="7" key="1">
    <citation type="submission" date="2023-07" db="EMBL/GenBank/DDBJ databases">
        <authorList>
            <person name="Haufschild T."/>
            <person name="Kallscheuer N."/>
            <person name="Hammer J."/>
            <person name="Kohn T."/>
            <person name="Kabuu M."/>
            <person name="Jogler M."/>
            <person name="Wohfarth N."/>
            <person name="Heuer A."/>
            <person name="Rohde M."/>
            <person name="van Teeseling M.C.F."/>
            <person name="Jogler C."/>
        </authorList>
    </citation>
    <scope>NUCLEOTIDE SEQUENCE</scope>
    <source>
        <strain evidence="6">Strain 138</strain>
        <strain evidence="7">Strain 318</strain>
    </source>
</reference>
<dbReference type="SUPFAM" id="SSF55031">
    <property type="entry name" value="Bacterial exopeptidase dimerisation domain"/>
    <property type="match status" value="1"/>
</dbReference>
<name>A0AA49K304_9BACT</name>
<dbReference type="EMBL" id="CP130613">
    <property type="protein sequence ID" value="WKW16418.1"/>
    <property type="molecule type" value="Genomic_DNA"/>
</dbReference>
<evidence type="ECO:0000313" key="8">
    <source>
        <dbReference type="Proteomes" id="UP001229955"/>
    </source>
</evidence>
<keyword evidence="2" id="KW-0479">Metal-binding</keyword>
<sequence length="425" mass="45256">MHKTRIRHSPLFGILFLVPLALGAQDVRLRNTEPAVQRALAQAQQLQGWTLEQQVSICEIPAPPFKEQARAEEFRRRLVALGYPEARIDAIGNVIASVGRGRGPRVMIAGHLDTVFPEGTDVKTTRTGDRIAGPGIGDDCRGLAVVLTVAKILKESNVVPEGTLYLVGNVGEEGPGNLRGVRHIFTESMRGQIDFFISVDGSGGAGIVSRAVGSHRYTISFEGPGGHSYGAFGMTNPMHAMGRAIARIADLQVPAGARTTFNVGIVRGGTSVNTITPLAQMDVDMRSESQANLEEMDRRIRAAVDTAVKEELARWPNSRAPITVKYDTIGIRPTGGQGDDAYIVRTAIAAAKLLDDGLMWTPRTEASSTDANLPISLGVPAITINGGGRGGGAHGTAEYYQETPDSYKGAQFALLIVTALAGVSR</sequence>
<evidence type="ECO:0000313" key="6">
    <source>
        <dbReference type="EMBL" id="WKW13511.1"/>
    </source>
</evidence>
<evidence type="ECO:0000256" key="3">
    <source>
        <dbReference type="ARBA" id="ARBA00022801"/>
    </source>
</evidence>
<dbReference type="InterPro" id="IPR001261">
    <property type="entry name" value="ArgE/DapE_CS"/>
</dbReference>
<evidence type="ECO:0000256" key="1">
    <source>
        <dbReference type="ARBA" id="ARBA00001947"/>
    </source>
</evidence>
<protein>
    <submittedName>
        <fullName evidence="7">M20/M25/M40 family metallo-hydrolase</fullName>
    </submittedName>
</protein>
<feature type="domain" description="Peptidase M20 dimerisation" evidence="5">
    <location>
        <begin position="213"/>
        <end position="309"/>
    </location>
</feature>
<accession>A0AA49Q671</accession>
<keyword evidence="3" id="KW-0378">Hydrolase</keyword>